<dbReference type="GO" id="GO:0003676">
    <property type="term" value="F:nucleic acid binding"/>
    <property type="evidence" value="ECO:0007669"/>
    <property type="project" value="InterPro"/>
</dbReference>
<name>A0A6L2N0S4_TANCI</name>
<dbReference type="AlphaFoldDB" id="A0A6L2N0S4"/>
<keyword evidence="2" id="KW-0479">Metal-binding</keyword>
<dbReference type="PROSITE" id="PS50994">
    <property type="entry name" value="INTEGRASE"/>
    <property type="match status" value="1"/>
</dbReference>
<feature type="region of interest" description="Disordered" evidence="4">
    <location>
        <begin position="1"/>
        <end position="23"/>
    </location>
</feature>
<feature type="region of interest" description="Disordered" evidence="4">
    <location>
        <begin position="46"/>
        <end position="82"/>
    </location>
</feature>
<dbReference type="GO" id="GO:0015074">
    <property type="term" value="P:DNA integration"/>
    <property type="evidence" value="ECO:0007669"/>
    <property type="project" value="InterPro"/>
</dbReference>
<dbReference type="SUPFAM" id="SSF53098">
    <property type="entry name" value="Ribonuclease H-like"/>
    <property type="match status" value="1"/>
</dbReference>
<evidence type="ECO:0000256" key="4">
    <source>
        <dbReference type="SAM" id="MobiDB-lite"/>
    </source>
</evidence>
<organism evidence="6">
    <name type="scientific">Tanacetum cinerariifolium</name>
    <name type="common">Dalmatian daisy</name>
    <name type="synonym">Chrysanthemum cinerariifolium</name>
    <dbReference type="NCBI Taxonomy" id="118510"/>
    <lineage>
        <taxon>Eukaryota</taxon>
        <taxon>Viridiplantae</taxon>
        <taxon>Streptophyta</taxon>
        <taxon>Embryophyta</taxon>
        <taxon>Tracheophyta</taxon>
        <taxon>Spermatophyta</taxon>
        <taxon>Magnoliopsida</taxon>
        <taxon>eudicotyledons</taxon>
        <taxon>Gunneridae</taxon>
        <taxon>Pentapetalae</taxon>
        <taxon>asterids</taxon>
        <taxon>campanulids</taxon>
        <taxon>Asterales</taxon>
        <taxon>Asteraceae</taxon>
        <taxon>Asteroideae</taxon>
        <taxon>Anthemideae</taxon>
        <taxon>Anthemidinae</taxon>
        <taxon>Tanacetum</taxon>
    </lineage>
</organism>
<feature type="compositionally biased region" description="Polar residues" evidence="4">
    <location>
        <begin position="1"/>
        <end position="13"/>
    </location>
</feature>
<dbReference type="InterPro" id="IPR036397">
    <property type="entry name" value="RNaseH_sf"/>
</dbReference>
<dbReference type="PANTHER" id="PTHR42648:SF18">
    <property type="entry name" value="RETROTRANSPOSON, UNCLASSIFIED-LIKE PROTEIN"/>
    <property type="match status" value="1"/>
</dbReference>
<dbReference type="Pfam" id="PF07727">
    <property type="entry name" value="RVT_2"/>
    <property type="match status" value="1"/>
</dbReference>
<gene>
    <name evidence="6" type="ORF">Tci_051774</name>
</gene>
<dbReference type="Pfam" id="PF00665">
    <property type="entry name" value="rve"/>
    <property type="match status" value="1"/>
</dbReference>
<evidence type="ECO:0000259" key="5">
    <source>
        <dbReference type="PROSITE" id="PS50994"/>
    </source>
</evidence>
<protein>
    <submittedName>
        <fullName evidence="6">Retrotransposon protein, putative, unclassified</fullName>
    </submittedName>
</protein>
<dbReference type="EMBL" id="BKCJ010007947">
    <property type="protein sequence ID" value="GEU79796.1"/>
    <property type="molecule type" value="Genomic_DNA"/>
</dbReference>
<evidence type="ECO:0000256" key="1">
    <source>
        <dbReference type="ARBA" id="ARBA00022670"/>
    </source>
</evidence>
<dbReference type="InterPro" id="IPR012337">
    <property type="entry name" value="RNaseH-like_sf"/>
</dbReference>
<dbReference type="InterPro" id="IPR025724">
    <property type="entry name" value="GAG-pre-integrase_dom"/>
</dbReference>
<dbReference type="InterPro" id="IPR054722">
    <property type="entry name" value="PolX-like_BBD"/>
</dbReference>
<feature type="domain" description="Integrase catalytic" evidence="5">
    <location>
        <begin position="329"/>
        <end position="433"/>
    </location>
</feature>
<evidence type="ECO:0000256" key="3">
    <source>
        <dbReference type="ARBA" id="ARBA00022801"/>
    </source>
</evidence>
<dbReference type="GO" id="GO:0006508">
    <property type="term" value="P:proteolysis"/>
    <property type="evidence" value="ECO:0007669"/>
    <property type="project" value="UniProtKB-KW"/>
</dbReference>
<dbReference type="InterPro" id="IPR039537">
    <property type="entry name" value="Retrotran_Ty1/copia-like"/>
</dbReference>
<reference evidence="6" key="1">
    <citation type="journal article" date="2019" name="Sci. Rep.">
        <title>Draft genome of Tanacetum cinerariifolium, the natural source of mosquito coil.</title>
        <authorList>
            <person name="Yamashiro T."/>
            <person name="Shiraishi A."/>
            <person name="Satake H."/>
            <person name="Nakayama K."/>
        </authorList>
    </citation>
    <scope>NUCLEOTIDE SEQUENCE</scope>
</reference>
<dbReference type="GO" id="GO:0008233">
    <property type="term" value="F:peptidase activity"/>
    <property type="evidence" value="ECO:0007669"/>
    <property type="project" value="UniProtKB-KW"/>
</dbReference>
<dbReference type="PANTHER" id="PTHR42648">
    <property type="entry name" value="TRANSPOSASE, PUTATIVE-RELATED"/>
    <property type="match status" value="1"/>
</dbReference>
<comment type="caution">
    <text evidence="6">The sequence shown here is derived from an EMBL/GenBank/DDBJ whole genome shotgun (WGS) entry which is preliminary data.</text>
</comment>
<sequence>MSTSNQQTLTNSEANDRPPMLEKGNYIPWETVIQDGRVDIQTKNAGRQNRNQAFNEGSGSTHNNDSNQIVQRVSRTKSNQGKRTNVACYERKFESNLNDEENDFMLDNSFGNETLEELTVAVIMMARIQLADDDVAKEPKDDAKAVSEVIQLVLWIVDSGCLKHMTGNLQLLRNLVEKFMGTVRFGNDHFAAITGYGDYVHDNLTICHVYYVEGLGHNLFPIGQFCDGDLEVAFHSNTCYVWNLKGDDLLTGSRESNFYTISISNLVASFLVCLKSKSTSTKSWYRRLSHLNFGTINQLMSNNLVDGLTKFKYDKDHVCLACEQGKIKKASFPSKLVRSTESKLELIHIDLWRPMRVEIINGKKHILVIVDDVSRYTWVYFLPTKDEAPDMIINFINQVQQTLKAQILKMRTDNETEFKNDKLRSFLYRDDLEKMKPKADIDIFIGYSESSRGFRIYNRQTKNIMETIHVKFDKLTTMAFECNNLGPGLNCSNFQDSSEEPNKISSQQDLDNLFGPLYEEYFAPSTFEVSDNSVANTLDVEDTLSPSSIIVEDQLCMYALTVSLTEPKNIKEAMLDHSWIESMQGELNRFKRLDVWELVPLPEGSHAIKVKWLWKNKTDAENIIIQNKARLVAKGYSQQEIIDFEESFAPVVRLDVVRMFMAYTDYKNFTIYQMDVKTAFLNDPLKEEVLKHKMEKCDTITTPMATAKIDLDLHGTPTDQTKYHSMIEGLVYLTASRPYIAFETSDSIFELIMYSDADLAGCLDDCKSTSEGLQFLGDKLVSWSSKKQDCIAMLTAEAEYVSLSACCA</sequence>
<dbReference type="Gene3D" id="3.30.420.10">
    <property type="entry name" value="Ribonuclease H-like superfamily/Ribonuclease H"/>
    <property type="match status" value="1"/>
</dbReference>
<proteinExistence type="predicted"/>
<dbReference type="Pfam" id="PF22936">
    <property type="entry name" value="Pol_BBD"/>
    <property type="match status" value="1"/>
</dbReference>
<accession>A0A6L2N0S4</accession>
<evidence type="ECO:0000256" key="2">
    <source>
        <dbReference type="ARBA" id="ARBA00022723"/>
    </source>
</evidence>
<dbReference type="InterPro" id="IPR001584">
    <property type="entry name" value="Integrase_cat-core"/>
</dbReference>
<dbReference type="GO" id="GO:0046872">
    <property type="term" value="F:metal ion binding"/>
    <property type="evidence" value="ECO:0007669"/>
    <property type="project" value="UniProtKB-KW"/>
</dbReference>
<dbReference type="CDD" id="cd09272">
    <property type="entry name" value="RNase_HI_RT_Ty1"/>
    <property type="match status" value="1"/>
</dbReference>
<evidence type="ECO:0000313" key="6">
    <source>
        <dbReference type="EMBL" id="GEU79796.1"/>
    </source>
</evidence>
<keyword evidence="1" id="KW-0645">Protease</keyword>
<dbReference type="Pfam" id="PF13976">
    <property type="entry name" value="gag_pre-integrs"/>
    <property type="match status" value="1"/>
</dbReference>
<keyword evidence="3" id="KW-0378">Hydrolase</keyword>
<dbReference type="InterPro" id="IPR013103">
    <property type="entry name" value="RVT_2"/>
</dbReference>
<dbReference type="Pfam" id="PF25597">
    <property type="entry name" value="SH3_retrovirus"/>
    <property type="match status" value="1"/>
</dbReference>
<dbReference type="InterPro" id="IPR057670">
    <property type="entry name" value="SH3_retrovirus"/>
</dbReference>